<evidence type="ECO:0000256" key="1">
    <source>
        <dbReference type="SAM" id="MobiDB-lite"/>
    </source>
</evidence>
<proteinExistence type="predicted"/>
<dbReference type="EMBL" id="HBKQ01015499">
    <property type="protein sequence ID" value="CAE2227011.1"/>
    <property type="molecule type" value="Transcribed_RNA"/>
</dbReference>
<gene>
    <name evidence="2" type="ORF">OAUR00152_LOCUS10546</name>
</gene>
<dbReference type="AlphaFoldDB" id="A0A7S4MK22"/>
<reference evidence="2" key="1">
    <citation type="submission" date="2021-01" db="EMBL/GenBank/DDBJ databases">
        <authorList>
            <person name="Corre E."/>
            <person name="Pelletier E."/>
            <person name="Niang G."/>
            <person name="Scheremetjew M."/>
            <person name="Finn R."/>
            <person name="Kale V."/>
            <person name="Holt S."/>
            <person name="Cochrane G."/>
            <person name="Meng A."/>
            <person name="Brown T."/>
            <person name="Cohen L."/>
        </authorList>
    </citation>
    <scope>NUCLEOTIDE SEQUENCE</scope>
    <source>
        <strain evidence="2">Isolate 1302-5</strain>
    </source>
</reference>
<accession>A0A7S4MK22</accession>
<sequence>MDELAGFQGLPPTPGGGAESMPTMTEEDPVPVPYSAPPPAPSWGGFKLPFDMAAAPGTVVAGSIATGQMQMQHHHHTFPVAKAFAVDFRAANTSFDPVPIAASKQQGLGFDLGMNAMGHMKVMGHT</sequence>
<protein>
    <submittedName>
        <fullName evidence="2">Uncharacterized protein</fullName>
    </submittedName>
</protein>
<organism evidence="2">
    <name type="scientific">Odontella aurita</name>
    <dbReference type="NCBI Taxonomy" id="265563"/>
    <lineage>
        <taxon>Eukaryota</taxon>
        <taxon>Sar</taxon>
        <taxon>Stramenopiles</taxon>
        <taxon>Ochrophyta</taxon>
        <taxon>Bacillariophyta</taxon>
        <taxon>Mediophyceae</taxon>
        <taxon>Biddulphiophycidae</taxon>
        <taxon>Eupodiscales</taxon>
        <taxon>Odontellaceae</taxon>
        <taxon>Odontella</taxon>
    </lineage>
</organism>
<evidence type="ECO:0000313" key="2">
    <source>
        <dbReference type="EMBL" id="CAE2227011.1"/>
    </source>
</evidence>
<feature type="region of interest" description="Disordered" evidence="1">
    <location>
        <begin position="1"/>
        <end position="37"/>
    </location>
</feature>
<name>A0A7S4MK22_9STRA</name>